<protein>
    <submittedName>
        <fullName evidence="2">TMC domain</fullName>
    </submittedName>
</protein>
<evidence type="ECO:0000313" key="3">
    <source>
        <dbReference type="Proteomes" id="UP001381693"/>
    </source>
</evidence>
<dbReference type="InterPro" id="IPR038900">
    <property type="entry name" value="TMC"/>
</dbReference>
<proteinExistence type="predicted"/>
<feature type="transmembrane region" description="Helical" evidence="1">
    <location>
        <begin position="306"/>
        <end position="329"/>
    </location>
</feature>
<comment type="caution">
    <text evidence="2">The sequence shown here is derived from an EMBL/GenBank/DDBJ whole genome shotgun (WGS) entry which is preliminary data.</text>
</comment>
<dbReference type="AlphaFoldDB" id="A0AAN8WWE1"/>
<accession>A0AAN8WWE1</accession>
<reference evidence="2 3" key="1">
    <citation type="submission" date="2023-11" db="EMBL/GenBank/DDBJ databases">
        <title>Halocaridina rubra genome assembly.</title>
        <authorList>
            <person name="Smith C."/>
        </authorList>
    </citation>
    <scope>NUCLEOTIDE SEQUENCE [LARGE SCALE GENOMIC DNA]</scope>
    <source>
        <strain evidence="2">EP-1</strain>
        <tissue evidence="2">Whole</tissue>
    </source>
</reference>
<feature type="transmembrane region" description="Helical" evidence="1">
    <location>
        <begin position="213"/>
        <end position="235"/>
    </location>
</feature>
<dbReference type="EMBL" id="JAXCGZ010012473">
    <property type="protein sequence ID" value="KAK7073560.1"/>
    <property type="molecule type" value="Genomic_DNA"/>
</dbReference>
<name>A0AAN8WWE1_HALRR</name>
<keyword evidence="3" id="KW-1185">Reference proteome</keyword>
<evidence type="ECO:0000313" key="2">
    <source>
        <dbReference type="EMBL" id="KAK7073560.1"/>
    </source>
</evidence>
<keyword evidence="1" id="KW-1133">Transmembrane helix</keyword>
<sequence>VDEEETWEKLQQIRAHAVPMEEKRKLKRQLQSAPTLRTRGLAAFKLSRRKFALQARSRLKEMISKIELWHWSLRYVEGNFGTGLVAFFTFIKWLLYLNLFTCVLMTVFILVPQIILKHPEDSCSKGSGSSLDYTNDTDLIFENENGTLCCYEEYRREVLQQSNESDQHLLVKLVLDGVQGTGVLEISYLFYGFYPRHRLILDEKRGWIYNLPLAYLLVVVVTLILSLVLMVRAAARGLRESLRSSEGQFYQYCNLIFGGWDYCIENNKASSIKKKAIYNELWNHLETERYNDEKEQRTKRERCRLYFVRLLVNLVVLVLLAGSFSAIFYSTIYAFDKLRILKGNNGNGDKHLCHYHFPILCRYFFILDLTQNNDVLTAHAEDSDAFVRGITLPSSLSK</sequence>
<evidence type="ECO:0000256" key="1">
    <source>
        <dbReference type="SAM" id="Phobius"/>
    </source>
</evidence>
<keyword evidence="1" id="KW-0812">Transmembrane</keyword>
<dbReference type="PANTHER" id="PTHR23302:SF24">
    <property type="entry name" value="TMC DOMAIN-CONTAINING PROTEIN"/>
    <property type="match status" value="1"/>
</dbReference>
<gene>
    <name evidence="2" type="primary">TMC7_2</name>
    <name evidence="2" type="ORF">SK128_025522</name>
</gene>
<feature type="non-terminal residue" evidence="2">
    <location>
        <position position="1"/>
    </location>
</feature>
<dbReference type="GO" id="GO:0005886">
    <property type="term" value="C:plasma membrane"/>
    <property type="evidence" value="ECO:0007669"/>
    <property type="project" value="InterPro"/>
</dbReference>
<feature type="transmembrane region" description="Helical" evidence="1">
    <location>
        <begin position="93"/>
        <end position="116"/>
    </location>
</feature>
<dbReference type="PANTHER" id="PTHR23302">
    <property type="entry name" value="TRANSMEMBRANE CHANNEL-RELATED"/>
    <property type="match status" value="1"/>
</dbReference>
<organism evidence="2 3">
    <name type="scientific">Halocaridina rubra</name>
    <name type="common">Hawaiian red shrimp</name>
    <dbReference type="NCBI Taxonomy" id="373956"/>
    <lineage>
        <taxon>Eukaryota</taxon>
        <taxon>Metazoa</taxon>
        <taxon>Ecdysozoa</taxon>
        <taxon>Arthropoda</taxon>
        <taxon>Crustacea</taxon>
        <taxon>Multicrustacea</taxon>
        <taxon>Malacostraca</taxon>
        <taxon>Eumalacostraca</taxon>
        <taxon>Eucarida</taxon>
        <taxon>Decapoda</taxon>
        <taxon>Pleocyemata</taxon>
        <taxon>Caridea</taxon>
        <taxon>Atyoidea</taxon>
        <taxon>Atyidae</taxon>
        <taxon>Halocaridina</taxon>
    </lineage>
</organism>
<dbReference type="GO" id="GO:0008381">
    <property type="term" value="F:mechanosensitive monoatomic ion channel activity"/>
    <property type="evidence" value="ECO:0007669"/>
    <property type="project" value="TreeGrafter"/>
</dbReference>
<dbReference type="Proteomes" id="UP001381693">
    <property type="component" value="Unassembled WGS sequence"/>
</dbReference>
<keyword evidence="1" id="KW-0472">Membrane</keyword>